<organism evidence="3 4">
    <name type="scientific">Podospora australis</name>
    <dbReference type="NCBI Taxonomy" id="1536484"/>
    <lineage>
        <taxon>Eukaryota</taxon>
        <taxon>Fungi</taxon>
        <taxon>Dikarya</taxon>
        <taxon>Ascomycota</taxon>
        <taxon>Pezizomycotina</taxon>
        <taxon>Sordariomycetes</taxon>
        <taxon>Sordariomycetidae</taxon>
        <taxon>Sordariales</taxon>
        <taxon>Podosporaceae</taxon>
        <taxon>Podospora</taxon>
    </lineage>
</organism>
<protein>
    <recommendedName>
        <fullName evidence="2">BHLH domain-containing protein</fullName>
    </recommendedName>
</protein>
<comment type="caution">
    <text evidence="3">The sequence shown here is derived from an EMBL/GenBank/DDBJ whole genome shotgun (WGS) entry which is preliminary data.</text>
</comment>
<gene>
    <name evidence="3" type="ORF">QBC35DRAFT_483612</name>
</gene>
<name>A0AAN7AN59_9PEZI</name>
<feature type="region of interest" description="Disordered" evidence="1">
    <location>
        <begin position="401"/>
        <end position="424"/>
    </location>
</feature>
<dbReference type="AlphaFoldDB" id="A0AAN7AN59"/>
<dbReference type="Proteomes" id="UP001302126">
    <property type="component" value="Unassembled WGS sequence"/>
</dbReference>
<dbReference type="EMBL" id="MU864353">
    <property type="protein sequence ID" value="KAK4192864.1"/>
    <property type="molecule type" value="Genomic_DNA"/>
</dbReference>
<evidence type="ECO:0000313" key="4">
    <source>
        <dbReference type="Proteomes" id="UP001302126"/>
    </source>
</evidence>
<dbReference type="Pfam" id="PF00010">
    <property type="entry name" value="HLH"/>
    <property type="match status" value="1"/>
</dbReference>
<dbReference type="InterPro" id="IPR011598">
    <property type="entry name" value="bHLH_dom"/>
</dbReference>
<reference evidence="3" key="2">
    <citation type="submission" date="2023-05" db="EMBL/GenBank/DDBJ databases">
        <authorList>
            <consortium name="Lawrence Berkeley National Laboratory"/>
            <person name="Steindorff A."/>
            <person name="Hensen N."/>
            <person name="Bonometti L."/>
            <person name="Westerberg I."/>
            <person name="Brannstrom I.O."/>
            <person name="Guillou S."/>
            <person name="Cros-Aarteil S."/>
            <person name="Calhoun S."/>
            <person name="Haridas S."/>
            <person name="Kuo A."/>
            <person name="Mondo S."/>
            <person name="Pangilinan J."/>
            <person name="Riley R."/>
            <person name="Labutti K."/>
            <person name="Andreopoulos B."/>
            <person name="Lipzen A."/>
            <person name="Chen C."/>
            <person name="Yanf M."/>
            <person name="Daum C."/>
            <person name="Ng V."/>
            <person name="Clum A."/>
            <person name="Ohm R."/>
            <person name="Martin F."/>
            <person name="Silar P."/>
            <person name="Natvig D."/>
            <person name="Lalanne C."/>
            <person name="Gautier V."/>
            <person name="Ament-Velasquez S.L."/>
            <person name="Kruys A."/>
            <person name="Hutchinson M.I."/>
            <person name="Powell A.J."/>
            <person name="Barry K."/>
            <person name="Miller A.N."/>
            <person name="Grigoriev I.V."/>
            <person name="Debuchy R."/>
            <person name="Gladieux P."/>
            <person name="Thoren M.H."/>
            <person name="Johannesson H."/>
        </authorList>
    </citation>
    <scope>NUCLEOTIDE SEQUENCE</scope>
    <source>
        <strain evidence="3">PSN309</strain>
    </source>
</reference>
<dbReference type="GO" id="GO:0046983">
    <property type="term" value="F:protein dimerization activity"/>
    <property type="evidence" value="ECO:0007669"/>
    <property type="project" value="InterPro"/>
</dbReference>
<dbReference type="SMART" id="SM00353">
    <property type="entry name" value="HLH"/>
    <property type="match status" value="1"/>
</dbReference>
<dbReference type="InterPro" id="IPR052099">
    <property type="entry name" value="Regulatory_TF_Diverse"/>
</dbReference>
<dbReference type="SUPFAM" id="SSF47459">
    <property type="entry name" value="HLH, helix-loop-helix DNA-binding domain"/>
    <property type="match status" value="1"/>
</dbReference>
<dbReference type="PROSITE" id="PS50888">
    <property type="entry name" value="BHLH"/>
    <property type="match status" value="1"/>
</dbReference>
<sequence length="424" mass="46338">MDQSQTADWYTGDPTQTTEGYYGYPYAPSSSTTIGLQIPFETRDQSWSYNQIQEQHGFFNGLTHGLTHPPDAQSYERPIHHGGLPSPADPNPVAYSKQGFPVAISSQWVPTSPLTPPGGEAFAGGYFGGLGGNEQASPPVMVASGPILTSPTAMTSPIMGNHNLDSWAYNPAEMAVTQPHTTEKRSPSMSSYMGVLVPPDYAEATSSSYVSAESHVAAKPELEIHMEMPDLAETVELTVLPPKPKKEVKKEVKKRKPRHPKSKEPINAPPSLRTATRRKKNNGASLKAGESEEHLRQRENHNAIEKEYRDRLHKGFEELLETLSALPQEDLKLSPGPDGEIDPDDQREEQEILALIAGTAKNSSHRQKRMSKAEVLQGTCRIIKFLGSGNKKLQREVMDLRGDVKASTGSGSPGPEHAEDEATT</sequence>
<dbReference type="InterPro" id="IPR036638">
    <property type="entry name" value="HLH_DNA-bd_sf"/>
</dbReference>
<dbReference type="PANTHER" id="PTHR47336:SF4">
    <property type="entry name" value="BHLH TRANSCRIPTION FACTOR (EUROFUNG)"/>
    <property type="match status" value="1"/>
</dbReference>
<proteinExistence type="predicted"/>
<reference evidence="3" key="1">
    <citation type="journal article" date="2023" name="Mol. Phylogenet. Evol.">
        <title>Genome-scale phylogeny and comparative genomics of the fungal order Sordariales.</title>
        <authorList>
            <person name="Hensen N."/>
            <person name="Bonometti L."/>
            <person name="Westerberg I."/>
            <person name="Brannstrom I.O."/>
            <person name="Guillou S."/>
            <person name="Cros-Aarteil S."/>
            <person name="Calhoun S."/>
            <person name="Haridas S."/>
            <person name="Kuo A."/>
            <person name="Mondo S."/>
            <person name="Pangilinan J."/>
            <person name="Riley R."/>
            <person name="LaButti K."/>
            <person name="Andreopoulos B."/>
            <person name="Lipzen A."/>
            <person name="Chen C."/>
            <person name="Yan M."/>
            <person name="Daum C."/>
            <person name="Ng V."/>
            <person name="Clum A."/>
            <person name="Steindorff A."/>
            <person name="Ohm R.A."/>
            <person name="Martin F."/>
            <person name="Silar P."/>
            <person name="Natvig D.O."/>
            <person name="Lalanne C."/>
            <person name="Gautier V."/>
            <person name="Ament-Velasquez S.L."/>
            <person name="Kruys A."/>
            <person name="Hutchinson M.I."/>
            <person name="Powell A.J."/>
            <person name="Barry K."/>
            <person name="Miller A.N."/>
            <person name="Grigoriev I.V."/>
            <person name="Debuchy R."/>
            <person name="Gladieux P."/>
            <person name="Hiltunen Thoren M."/>
            <person name="Johannesson H."/>
        </authorList>
    </citation>
    <scope>NUCLEOTIDE SEQUENCE</scope>
    <source>
        <strain evidence="3">PSN309</strain>
    </source>
</reference>
<dbReference type="PANTHER" id="PTHR47336">
    <property type="entry name" value="TRANSCRIPTION FACTOR HMS1-RELATED"/>
    <property type="match status" value="1"/>
</dbReference>
<keyword evidence="4" id="KW-1185">Reference proteome</keyword>
<accession>A0AAN7AN59</accession>
<feature type="compositionally biased region" description="Basic residues" evidence="1">
    <location>
        <begin position="251"/>
        <end position="261"/>
    </location>
</feature>
<dbReference type="Gene3D" id="4.10.280.10">
    <property type="entry name" value="Helix-loop-helix DNA-binding domain"/>
    <property type="match status" value="1"/>
</dbReference>
<feature type="compositionally biased region" description="Basic and acidic residues" evidence="1">
    <location>
        <begin position="289"/>
        <end position="300"/>
    </location>
</feature>
<feature type="region of interest" description="Disordered" evidence="1">
    <location>
        <begin position="235"/>
        <end position="300"/>
    </location>
</feature>
<evidence type="ECO:0000256" key="1">
    <source>
        <dbReference type="SAM" id="MobiDB-lite"/>
    </source>
</evidence>
<evidence type="ECO:0000313" key="3">
    <source>
        <dbReference type="EMBL" id="KAK4192864.1"/>
    </source>
</evidence>
<feature type="domain" description="BHLH" evidence="2">
    <location>
        <begin position="296"/>
        <end position="386"/>
    </location>
</feature>
<evidence type="ECO:0000259" key="2">
    <source>
        <dbReference type="PROSITE" id="PS50888"/>
    </source>
</evidence>